<keyword evidence="3" id="KW-1185">Reference proteome</keyword>
<feature type="compositionally biased region" description="Low complexity" evidence="1">
    <location>
        <begin position="167"/>
        <end position="180"/>
    </location>
</feature>
<dbReference type="AlphaFoldDB" id="A0AAD9HNL2"/>
<organism evidence="2 3">
    <name type="scientific">Colletotrichum zoysiae</name>
    <dbReference type="NCBI Taxonomy" id="1216348"/>
    <lineage>
        <taxon>Eukaryota</taxon>
        <taxon>Fungi</taxon>
        <taxon>Dikarya</taxon>
        <taxon>Ascomycota</taxon>
        <taxon>Pezizomycotina</taxon>
        <taxon>Sordariomycetes</taxon>
        <taxon>Hypocreomycetidae</taxon>
        <taxon>Glomerellales</taxon>
        <taxon>Glomerellaceae</taxon>
        <taxon>Colletotrichum</taxon>
        <taxon>Colletotrichum graminicola species complex</taxon>
    </lineage>
</organism>
<proteinExistence type="predicted"/>
<evidence type="ECO:0000256" key="1">
    <source>
        <dbReference type="SAM" id="MobiDB-lite"/>
    </source>
</evidence>
<reference evidence="2" key="1">
    <citation type="submission" date="2021-06" db="EMBL/GenBank/DDBJ databases">
        <title>Comparative genomics, transcriptomics and evolutionary studies reveal genomic signatures of adaptation to plant cell wall in hemibiotrophic fungi.</title>
        <authorList>
            <consortium name="DOE Joint Genome Institute"/>
            <person name="Baroncelli R."/>
            <person name="Diaz J.F."/>
            <person name="Benocci T."/>
            <person name="Peng M."/>
            <person name="Battaglia E."/>
            <person name="Haridas S."/>
            <person name="Andreopoulos W."/>
            <person name="Labutti K."/>
            <person name="Pangilinan J."/>
            <person name="Floch G.L."/>
            <person name="Makela M.R."/>
            <person name="Henrissat B."/>
            <person name="Grigoriev I.V."/>
            <person name="Crouch J.A."/>
            <person name="De Vries R.P."/>
            <person name="Sukno S.A."/>
            <person name="Thon M.R."/>
        </authorList>
    </citation>
    <scope>NUCLEOTIDE SEQUENCE</scope>
    <source>
        <strain evidence="2">MAFF235873</strain>
    </source>
</reference>
<sequence>MCACLSFLGAGRRLPPSVVCFSDTAAYSEALAMSIAHRVWGGGIYLPTSIISAARYTSPGDMRRLSRLKTAPNWGGEGAVSRRIAWGSRFASRPERFLSRETRQANAPSMYCIHLFVHSFICFFLSFFPFRQPAPPLGVFPVYLSQSGIPGVSESAIPARPHERRAGSPAPSCRCSSSCGYHRDPGIGIKESPR</sequence>
<evidence type="ECO:0000313" key="2">
    <source>
        <dbReference type="EMBL" id="KAK2031239.1"/>
    </source>
</evidence>
<feature type="compositionally biased region" description="Basic and acidic residues" evidence="1">
    <location>
        <begin position="181"/>
        <end position="194"/>
    </location>
</feature>
<name>A0AAD9HNL2_9PEZI</name>
<protein>
    <submittedName>
        <fullName evidence="2">Uncharacterized protein</fullName>
    </submittedName>
</protein>
<comment type="caution">
    <text evidence="2">The sequence shown here is derived from an EMBL/GenBank/DDBJ whole genome shotgun (WGS) entry which is preliminary data.</text>
</comment>
<feature type="region of interest" description="Disordered" evidence="1">
    <location>
        <begin position="159"/>
        <end position="194"/>
    </location>
</feature>
<gene>
    <name evidence="2" type="ORF">LX32DRAFT_283589</name>
</gene>
<dbReference type="Proteomes" id="UP001232148">
    <property type="component" value="Unassembled WGS sequence"/>
</dbReference>
<accession>A0AAD9HNL2</accession>
<evidence type="ECO:0000313" key="3">
    <source>
        <dbReference type="Proteomes" id="UP001232148"/>
    </source>
</evidence>
<dbReference type="EMBL" id="MU842842">
    <property type="protein sequence ID" value="KAK2031239.1"/>
    <property type="molecule type" value="Genomic_DNA"/>
</dbReference>